<dbReference type="SUPFAM" id="SSF88874">
    <property type="entry name" value="Receptor-binding domain of short tail fibre protein gp12"/>
    <property type="match status" value="1"/>
</dbReference>
<dbReference type="Pfam" id="PF07484">
    <property type="entry name" value="Collar"/>
    <property type="match status" value="1"/>
</dbReference>
<organism evidence="2 3">
    <name type="scientific">Chitinophaga japonensis</name>
    <name type="common">Flexibacter japonensis</name>
    <dbReference type="NCBI Taxonomy" id="104662"/>
    <lineage>
        <taxon>Bacteria</taxon>
        <taxon>Pseudomonadati</taxon>
        <taxon>Bacteroidota</taxon>
        <taxon>Chitinophagia</taxon>
        <taxon>Chitinophagales</taxon>
        <taxon>Chitinophagaceae</taxon>
        <taxon>Chitinophaga</taxon>
    </lineage>
</organism>
<comment type="caution">
    <text evidence="2">The sequence shown here is derived from an EMBL/GenBank/DDBJ whole genome shotgun (WGS) entry which is preliminary data.</text>
</comment>
<dbReference type="Gene3D" id="3.90.1340.10">
    <property type="entry name" value="Phage tail collar domain"/>
    <property type="match status" value="1"/>
</dbReference>
<evidence type="ECO:0000259" key="1">
    <source>
        <dbReference type="Pfam" id="PF07484"/>
    </source>
</evidence>
<dbReference type="InterPro" id="IPR011083">
    <property type="entry name" value="Phage_tail_collar_dom"/>
</dbReference>
<sequence>MEPYIAMIMIFGGNFAIRGWAFCQGQIVSISQNTALFSLLGTTYGGNGQTTFALPDLRGRAPIGIGQGPGLSNYVLGQIGGTENTTLLINNMPAHTHTADASGLTTAPAATTDNGTTNTPGPGVVPATLPTVGSGPGAVQINGYAALGTATTLGGSKVNGDVTIGLTGGTQPFSIMNPYIAMNYQIAMDGIFPSRN</sequence>
<dbReference type="Proteomes" id="UP000316778">
    <property type="component" value="Unassembled WGS sequence"/>
</dbReference>
<reference evidence="2 3" key="1">
    <citation type="journal article" date="2013" name="Stand. Genomic Sci.">
        <title>Genomic Encyclopedia of Type Strains, Phase I: The one thousand microbial genomes (KMG-I) project.</title>
        <authorList>
            <person name="Kyrpides N.C."/>
            <person name="Woyke T."/>
            <person name="Eisen J.A."/>
            <person name="Garrity G."/>
            <person name="Lilburn T.G."/>
            <person name="Beck B.J."/>
            <person name="Whitman W.B."/>
            <person name="Hugenholtz P."/>
            <person name="Klenk H.P."/>
        </authorList>
    </citation>
    <scope>NUCLEOTIDE SEQUENCE [LARGE SCALE GENOMIC DNA]</scope>
    <source>
        <strain evidence="2 3">DSM 13484</strain>
    </source>
</reference>
<dbReference type="InterPro" id="IPR037053">
    <property type="entry name" value="Phage_tail_collar_dom_sf"/>
</dbReference>
<name>A0A562T0C7_CHIJA</name>
<protein>
    <submittedName>
        <fullName evidence="2">Microcystin-dependent protein</fullName>
    </submittedName>
</protein>
<dbReference type="AlphaFoldDB" id="A0A562T0C7"/>
<feature type="domain" description="Phage tail collar" evidence="1">
    <location>
        <begin position="7"/>
        <end position="62"/>
    </location>
</feature>
<evidence type="ECO:0000313" key="3">
    <source>
        <dbReference type="Proteomes" id="UP000316778"/>
    </source>
</evidence>
<proteinExistence type="predicted"/>
<dbReference type="OrthoDB" id="9810174at2"/>
<evidence type="ECO:0000313" key="2">
    <source>
        <dbReference type="EMBL" id="TWI86714.1"/>
    </source>
</evidence>
<gene>
    <name evidence="2" type="ORF">LX66_3977</name>
</gene>
<keyword evidence="3" id="KW-1185">Reference proteome</keyword>
<dbReference type="EMBL" id="VLLG01000004">
    <property type="protein sequence ID" value="TWI86714.1"/>
    <property type="molecule type" value="Genomic_DNA"/>
</dbReference>
<accession>A0A562T0C7</accession>